<evidence type="ECO:0000313" key="1">
    <source>
        <dbReference type="EMBL" id="SIT19954.1"/>
    </source>
</evidence>
<sequence>MSLAGLGAFAEGFASARIKRKDRAERLADAERQDRLITALGARPDTELLSGGGGMGNMMGSAGADTLGAAPRTPVNGDGTLLGLIDQTEGGGSFSTLFGHSQNGGRFHGIDVSRMTLAQLGDFADPNGEYGQWVKGKVGRVATPMGRYQIVGTTLRNAATEMGLSGDTVFSPQTQTAIAEHLARKRLSSARSPAAKRIAMRAEWEGFKHVPDSHLDQAIAQFEAGGGSFGPRALGAIGGQPQ</sequence>
<organism evidence="1 2">
    <name type="scientific">Gemmobacter megaterium</name>
    <dbReference type="NCBI Taxonomy" id="1086013"/>
    <lineage>
        <taxon>Bacteria</taxon>
        <taxon>Pseudomonadati</taxon>
        <taxon>Pseudomonadota</taxon>
        <taxon>Alphaproteobacteria</taxon>
        <taxon>Rhodobacterales</taxon>
        <taxon>Paracoccaceae</taxon>
        <taxon>Gemmobacter</taxon>
    </lineage>
</organism>
<evidence type="ECO:0000313" key="2">
    <source>
        <dbReference type="Proteomes" id="UP000186141"/>
    </source>
</evidence>
<protein>
    <submittedName>
        <fullName evidence="1">Uncharacterized protein</fullName>
    </submittedName>
</protein>
<proteinExistence type="predicted"/>
<reference evidence="1 2" key="1">
    <citation type="submission" date="2017-01" db="EMBL/GenBank/DDBJ databases">
        <authorList>
            <person name="Mah S.A."/>
            <person name="Swanson W.J."/>
            <person name="Moy G.W."/>
            <person name="Vacquier V.D."/>
        </authorList>
    </citation>
    <scope>NUCLEOTIDE SEQUENCE [LARGE SCALE GENOMIC DNA]</scope>
    <source>
        <strain evidence="1 2">DSM 26375</strain>
    </source>
</reference>
<dbReference type="RefSeq" id="WP_076533531.1">
    <property type="nucleotide sequence ID" value="NZ_BMEH01000008.1"/>
</dbReference>
<dbReference type="OrthoDB" id="7851400at2"/>
<dbReference type="Gene3D" id="1.10.530.10">
    <property type="match status" value="1"/>
</dbReference>
<dbReference type="InterPro" id="IPR023346">
    <property type="entry name" value="Lysozyme-like_dom_sf"/>
</dbReference>
<dbReference type="AlphaFoldDB" id="A0A1N7QAX3"/>
<gene>
    <name evidence="1" type="ORF">SAMN05421774_10856</name>
</gene>
<name>A0A1N7QAX3_9RHOB</name>
<keyword evidence="2" id="KW-1185">Reference proteome</keyword>
<dbReference type="STRING" id="1086013.SAMN05421774_10856"/>
<accession>A0A1N7QAX3</accession>
<dbReference type="Proteomes" id="UP000186141">
    <property type="component" value="Unassembled WGS sequence"/>
</dbReference>
<dbReference type="EMBL" id="FTOT01000008">
    <property type="protein sequence ID" value="SIT19954.1"/>
    <property type="molecule type" value="Genomic_DNA"/>
</dbReference>
<dbReference type="SUPFAM" id="SSF53955">
    <property type="entry name" value="Lysozyme-like"/>
    <property type="match status" value="1"/>
</dbReference>